<keyword evidence="2 4" id="KW-0238">DNA-binding</keyword>
<dbReference type="Gene3D" id="1.10.10.60">
    <property type="entry name" value="Homeodomain-like"/>
    <property type="match status" value="1"/>
</dbReference>
<evidence type="ECO:0000256" key="1">
    <source>
        <dbReference type="ARBA" id="ARBA00023015"/>
    </source>
</evidence>
<dbReference type="InterPro" id="IPR050109">
    <property type="entry name" value="HTH-type_TetR-like_transc_reg"/>
</dbReference>
<dbReference type="InterPro" id="IPR001647">
    <property type="entry name" value="HTH_TetR"/>
</dbReference>
<keyword evidence="3" id="KW-0804">Transcription</keyword>
<dbReference type="PROSITE" id="PS50977">
    <property type="entry name" value="HTH_TETR_2"/>
    <property type="match status" value="1"/>
</dbReference>
<sequence>MTVRHRRGDVVARAIAVLDERGLEDWSMRRLAADLGVRPSALYHHFPGKDALLAAVADELLARGRRPAEVVTWESELRLVCVELRDAMRSHRDAAEVIAAAHARGVGAQEPQRRMEAALLRAGADPDLARVGANTLLHFAFAHVADDPSDFTLGLGIVLDGLAARIDVR</sequence>
<dbReference type="SUPFAM" id="SSF48498">
    <property type="entry name" value="Tetracyclin repressor-like, C-terminal domain"/>
    <property type="match status" value="1"/>
</dbReference>
<evidence type="ECO:0000313" key="6">
    <source>
        <dbReference type="EMBL" id="WQQ27996.1"/>
    </source>
</evidence>
<keyword evidence="1" id="KW-0805">Transcription regulation</keyword>
<dbReference type="Proteomes" id="UP001327225">
    <property type="component" value="Chromosome"/>
</dbReference>
<dbReference type="PANTHER" id="PTHR30055:SF151">
    <property type="entry name" value="TRANSCRIPTIONAL REGULATORY PROTEIN"/>
    <property type="match status" value="1"/>
</dbReference>
<evidence type="ECO:0000313" key="7">
    <source>
        <dbReference type="Proteomes" id="UP001327225"/>
    </source>
</evidence>
<evidence type="ECO:0000256" key="2">
    <source>
        <dbReference type="ARBA" id="ARBA00023125"/>
    </source>
</evidence>
<evidence type="ECO:0000259" key="5">
    <source>
        <dbReference type="PROSITE" id="PS50977"/>
    </source>
</evidence>
<dbReference type="Gene3D" id="1.10.357.10">
    <property type="entry name" value="Tetracycline Repressor, domain 2"/>
    <property type="match status" value="1"/>
</dbReference>
<dbReference type="PRINTS" id="PR00455">
    <property type="entry name" value="HTHTETR"/>
</dbReference>
<evidence type="ECO:0000256" key="3">
    <source>
        <dbReference type="ARBA" id="ARBA00023163"/>
    </source>
</evidence>
<evidence type="ECO:0000256" key="4">
    <source>
        <dbReference type="PROSITE-ProRule" id="PRU00335"/>
    </source>
</evidence>
<dbReference type="RefSeq" id="WP_322938229.1">
    <property type="nucleotide sequence ID" value="NZ_CP141059.1"/>
</dbReference>
<dbReference type="SUPFAM" id="SSF46689">
    <property type="entry name" value="Homeodomain-like"/>
    <property type="match status" value="1"/>
</dbReference>
<dbReference type="Pfam" id="PF00440">
    <property type="entry name" value="TetR_N"/>
    <property type="match status" value="1"/>
</dbReference>
<organism evidence="6 7">
    <name type="scientific">Nocardioides bizhenqiangii</name>
    <dbReference type="NCBI Taxonomy" id="3095076"/>
    <lineage>
        <taxon>Bacteria</taxon>
        <taxon>Bacillati</taxon>
        <taxon>Actinomycetota</taxon>
        <taxon>Actinomycetes</taxon>
        <taxon>Propionibacteriales</taxon>
        <taxon>Nocardioidaceae</taxon>
        <taxon>Nocardioides</taxon>
    </lineage>
</organism>
<dbReference type="PANTHER" id="PTHR30055">
    <property type="entry name" value="HTH-TYPE TRANSCRIPTIONAL REGULATOR RUTR"/>
    <property type="match status" value="1"/>
</dbReference>
<feature type="domain" description="HTH tetR-type" evidence="5">
    <location>
        <begin position="4"/>
        <end position="64"/>
    </location>
</feature>
<name>A0ABZ0ZWA5_9ACTN</name>
<protein>
    <submittedName>
        <fullName evidence="6">TetR family transcriptional regulator</fullName>
    </submittedName>
</protein>
<gene>
    <name evidence="6" type="ORF">SHK19_07100</name>
</gene>
<dbReference type="InterPro" id="IPR009057">
    <property type="entry name" value="Homeodomain-like_sf"/>
</dbReference>
<dbReference type="EMBL" id="CP141059">
    <property type="protein sequence ID" value="WQQ27996.1"/>
    <property type="molecule type" value="Genomic_DNA"/>
</dbReference>
<proteinExistence type="predicted"/>
<dbReference type="InterPro" id="IPR036271">
    <property type="entry name" value="Tet_transcr_reg_TetR-rel_C_sf"/>
</dbReference>
<accession>A0ABZ0ZWA5</accession>
<keyword evidence="7" id="KW-1185">Reference proteome</keyword>
<reference evidence="7" key="1">
    <citation type="submission" date="2023-12" db="EMBL/GenBank/DDBJ databases">
        <title>Novel species in genus Nocardioides.</title>
        <authorList>
            <person name="Zhou H."/>
        </authorList>
    </citation>
    <scope>NUCLEOTIDE SEQUENCE [LARGE SCALE GENOMIC DNA]</scope>
    <source>
        <strain evidence="7">HM61</strain>
    </source>
</reference>
<feature type="DNA-binding region" description="H-T-H motif" evidence="4">
    <location>
        <begin position="27"/>
        <end position="46"/>
    </location>
</feature>